<dbReference type="Pfam" id="PF11814">
    <property type="entry name" value="DUF3335"/>
    <property type="match status" value="1"/>
</dbReference>
<accession>A0ABY6A9K8</accession>
<dbReference type="InterPro" id="IPR000182">
    <property type="entry name" value="GNAT_dom"/>
</dbReference>
<dbReference type="CDD" id="cd04301">
    <property type="entry name" value="NAT_SF"/>
    <property type="match status" value="1"/>
</dbReference>
<protein>
    <submittedName>
        <fullName evidence="4">Peptidase C39 family protein</fullName>
    </submittedName>
</protein>
<dbReference type="InterPro" id="IPR021770">
    <property type="entry name" value="DUF3335"/>
</dbReference>
<dbReference type="Pfam" id="PF00583">
    <property type="entry name" value="Acetyltransf_1"/>
    <property type="match status" value="1"/>
</dbReference>
<keyword evidence="2" id="KW-0012">Acyltransferase</keyword>
<evidence type="ECO:0000313" key="4">
    <source>
        <dbReference type="EMBL" id="UXD87676.1"/>
    </source>
</evidence>
<dbReference type="Proteomes" id="UP001065322">
    <property type="component" value="Chromosome"/>
</dbReference>
<name>A0ABY6A9K8_9GAMM</name>
<keyword evidence="5" id="KW-1185">Reference proteome</keyword>
<dbReference type="RefSeq" id="WP_260996460.1">
    <property type="nucleotide sequence ID" value="NZ_CP054475.1"/>
</dbReference>
<dbReference type="PANTHER" id="PTHR43420:SF12">
    <property type="entry name" value="N-ACETYLTRANSFERASE DOMAIN-CONTAINING PROTEIN"/>
    <property type="match status" value="1"/>
</dbReference>
<evidence type="ECO:0000256" key="2">
    <source>
        <dbReference type="ARBA" id="ARBA00023315"/>
    </source>
</evidence>
<dbReference type="PROSITE" id="PS51186">
    <property type="entry name" value="GNAT"/>
    <property type="match status" value="1"/>
</dbReference>
<dbReference type="InterPro" id="IPR016181">
    <property type="entry name" value="Acyl_CoA_acyltransferase"/>
</dbReference>
<dbReference type="Gene3D" id="3.40.630.30">
    <property type="match status" value="1"/>
</dbReference>
<dbReference type="SUPFAM" id="SSF55729">
    <property type="entry name" value="Acyl-CoA N-acyltransferases (Nat)"/>
    <property type="match status" value="1"/>
</dbReference>
<feature type="domain" description="N-acetyltransferase" evidence="3">
    <location>
        <begin position="1"/>
        <end position="148"/>
    </location>
</feature>
<dbReference type="InterPro" id="IPR050680">
    <property type="entry name" value="YpeA/RimI_acetyltransf"/>
</dbReference>
<organism evidence="4 5">
    <name type="scientific">Thalassolituus hydrocarboniclasticus</name>
    <dbReference type="NCBI Taxonomy" id="2742796"/>
    <lineage>
        <taxon>Bacteria</taxon>
        <taxon>Pseudomonadati</taxon>
        <taxon>Pseudomonadota</taxon>
        <taxon>Gammaproteobacteria</taxon>
        <taxon>Oceanospirillales</taxon>
        <taxon>Oceanospirillaceae</taxon>
        <taxon>Thalassolituus</taxon>
    </lineage>
</organism>
<keyword evidence="1" id="KW-0808">Transferase</keyword>
<evidence type="ECO:0000313" key="5">
    <source>
        <dbReference type="Proteomes" id="UP001065322"/>
    </source>
</evidence>
<dbReference type="EMBL" id="CP054475">
    <property type="protein sequence ID" value="UXD87676.1"/>
    <property type="molecule type" value="Genomic_DNA"/>
</dbReference>
<proteinExistence type="predicted"/>
<gene>
    <name evidence="4" type="ORF">HUF19_09640</name>
</gene>
<evidence type="ECO:0000259" key="3">
    <source>
        <dbReference type="PROSITE" id="PS51186"/>
    </source>
</evidence>
<sequence length="374" mass="41805">MHPRLAEISDVAALSALEAQVFSGDCLNARRFRHFIRSEHSELWCLDSPQGGIQAYALVLFHRGTSLARLYSLAVAPEARGQGLGLQLLRWVEERALARHVLFMRLEVRKDNAGALALYERYGYRRLRTLKQYYEDGADGWRMEKHLRGAIPVPDKIPFYAQTTPFTCGPAALLMAMRSLDKSVVLNRLHELNLWREATTIYLTTGHGGTSPQGLALAAHSRGFAVRLWLSDIRVAFLDGVRSTHKREVIQLVGDDFQTRCDNAGIITEVGNKSVDDLRQALAAGYRILLLISTWRLNRNKAPHWVWLVSVDDDYGYINDPDVDADLDQVATDNLYVPVSLDNLARMIQYGSAQYGAAVLLSGSLPPDQDAACT</sequence>
<dbReference type="PANTHER" id="PTHR43420">
    <property type="entry name" value="ACETYLTRANSFERASE"/>
    <property type="match status" value="1"/>
</dbReference>
<reference evidence="5" key="1">
    <citation type="submission" date="2020-06" db="EMBL/GenBank/DDBJ databases">
        <title>Thalassolituus marinus alknpb1M-1, a hydrocarbon-degrading bacterium isolated from the deep-sea overlying water using an in-situ strategy from the South China Sea basin.</title>
        <authorList>
            <person name="Dong C."/>
            <person name="Chen Y."/>
            <person name="Shao Z."/>
        </authorList>
    </citation>
    <scope>NUCLEOTIDE SEQUENCE [LARGE SCALE GENOMIC DNA]</scope>
    <source>
        <strain evidence="5">alknpb1M-1</strain>
    </source>
</reference>
<dbReference type="Gene3D" id="3.90.70.10">
    <property type="entry name" value="Cysteine proteinases"/>
    <property type="match status" value="1"/>
</dbReference>
<evidence type="ECO:0000256" key="1">
    <source>
        <dbReference type="ARBA" id="ARBA00022679"/>
    </source>
</evidence>